<dbReference type="OrthoDB" id="360653at2759"/>
<evidence type="ECO:0000259" key="2">
    <source>
        <dbReference type="Pfam" id="PF07539"/>
    </source>
</evidence>
<sequence>MPPKQRGHNTAGRDKIFRKAIEHVHVGIGYSVLGNFSLQLIAGGAHESAALENSAFYLELNELLLSNTSSDFKKFRFEILPLCETRALVIHHQKSIAHKLLLALGNKENNEAFFGFLKLSIAFVRDMQERFLVYFEAFHQVVNLGIYDGKGQLIPEIERVQLVFATQAAWLRELGAVLVKDEFRRQVRGSVIPACVRLMNDSKEYVRRLAAEVLASCCRQQRQLIPLAFEVASSLTGRGSPKPLVDDAEDSAEPIDNTEEDDDIKSDADDDVEPNPTSSFDESDPVVDGMVTFVGELLRGLRGSLHTNFEDMFSMVVVAMRLVHVEGIPALPNKEIVSAVQPLWIHEHDEETDDAAHRYSDTLTRVGAIAIPPVFRALAAETRKSAGSAVFAEDATSHPVHRLLNAAVNLLQVSASNPTSVDKSLPAILFQALQQTLCSAHHAALQELAPLELPLAKLNRLLLSKGATLETLMGTNSMIGPLLMVLQPLSLTSSVEGGNTKEWLRNNFAIALAQQVTRMIAKCSGSVEDSIADTVFTFSQDILQKNRAACLATERNHASTTGDENSDSDDYDSGEEATPLPKKNLQTAIEFAFDDYIDDAVGIPLLAAILQWFTGLASTETTGDQPWTHTAMLLLLLAAERTSHANSSPLQRILEHSSTLRDVVVALLSKNLSSIAKSGSHSDASSTSSTLHMILALLPHVLQSKDASRVEECVKIIDINIVARCSSSPTMLPIAAHATQVLTALAAKAMDGAITSAKASTASKKKKSVGLVSETASADATVVVAGAKKCIEQIVLQTASMIGSKTSAELAANQTLTTTIRYILGALRSLVGRVKHTPTATTPSSFFFNTAARGASNDGAQRNSILLSTRVGQVLSSTAQEALLMVLIKSLSSPSQPVRIQALEILKSLCYEDGSQSSAAATRVKGFTSVPAAFFDSLIGAETADPLANAGNIDAAKIHLTTVSYEASVGHIHNPLQAKILLHSCFGLLHIKFAVVWPIALKMITDLLRFEATTGTPAEQRASATPIWNAVRDEARDIVFSAGGPTFTAKSKNDDATKLDSSATTYTLQFSDQQHHEEGSLVSKVFAGATYQDHDHLGLMRFLKDRQRCDVSTVVVALSSSPLSTDSFTVAKTFIGALEEILKHSASPFDPKVMLVEDLLVELHSVSDGTHASVTDIKGLDDRLHLVLRALLAAPTTIISDSAAKHNSAWRHATPEQQQGLAPRNQRLISICTSFLPSTNFVLQRDAVENLKRLKVSPFEPHAAKIIPFCGTNMKEAFTFLQTLHVEDDINVEQRIEYIAAVLVVVLPKLSQKVAKEKLKDQAVLSRRVMGMLNSTGLEAQGGVSQILTRAMEQILPPTTSASTSLWAAYDFISDLKGTHLGVTQEGKRSGSHYIRRFEQRVKQITTATRVLDQFISAVGSKFKDWAARCFVILVEAYLFSSRSMHPADIAFPSSAIGAASALRKVVTQAILSLVDQFPNQVIETVAPVKETRMRLFVKELQSNSKTLASFTTVATTRNAAGGTGIHSSFLKLIVVWVQHPVLHSLVAFYGAEVLQQLNAALEASTPGSDCVHRASSDTVFAALRFITEALQSADEALEGYDSEESTLGTLFVDVHMISLFEALYRLVVHSSSSESQQVESDAKNDKSAPRGKPTGRRVMGFTVRMWGEVIQTVAYLSERIGRGETGKKHNNMHNSKKLHEMLGQMLEVALKFVSNPLCCVDNDTVITAASVVETLVSRVAVIHPAQHYRRLVMLFNMVTNPQARQSLCRSYMLMAKKYAPAAANTTAALQFEAVGRVLFALNSFAAAPDNEEEEEQQQPVAKKESEKKSKKRAVEGEHDEDEDEEAEEEVAKAGDAYDRYDFERRYHCFHSLMTFFNHNGNYGALQRRTPSTKASAGTTSAALPTSTVRQERLYEGEDDVTIPLDKAHQAVLVSDAVMAVATNVMFFLRDHERTIRALAAQSVFSLLQYISGVADETFRATCLSAIVRPIILSSLRQGIVAKDPSIRLAHMESFGGLAKHFPAQFPSFAALYSPNSERNFFSNVGHAQHKCRLNAFAMLRKQSAALNVRDQIRVFVPFLLVLLKDYAQGKRSDSNAAANGSLSEGRAKGYAESAIITLASLVRNMPWEGYYHVLKLLLQAATENESLRLTMLRGVVQVLQNFHFLDEMHDERSDIAPSHQKDLASSSDDDENEADVKKPKKSKTNWKRGKIISILELEILPQLYRFITSEKKNEVGRKSEIRVSDLTAEKALGTAQSSSVNDTRAITQLPVAVAIAKIVRLFPEESFKTHIETLLHEIVLKLRTKLDKHRESARKVLCSVMREIGPEMLMFIVTKLKDMFVHGYQLHVLGYTIVTVLYTLYAPASPYALTSRKQAKLIAKSTNKKAVPASTTTVIGVDIADDDVGIDEDGNIPSELKPQFDEVTGKRVLHECTEVLFDIFMDDYLGAIGAQKDQIELMSTMPEVKKSRAVQGFIFLATHCDATSIMPKFLNKIAWVLAPPTAQELLKKSGAGGAYVVGSNSKYISGGDKKSVADLQFVNKVRFLSLRVARAFMTNRSLDLGGSLEMARSMIDRHNQVRDEKIARFEAKDGTRRIRGAWASQISASKKTTKERYEDNFTVAQRPERIDLDVNAATVLASASQQKQKLRVYRGRYAKELGEASKSFALEDMEAAIVLDTLDEFCLKFLLSVLKRVLGIGKEKKLGSIPIPSANENEEAVEDTTAVASDGDEEAEDEEDGEGEVTNEQVEEALENENEAIELVGDGTELDDLAVFAEEQDDTAAPKGTRRSKKSANSFASANKVLLDALVPVIVSSLEGEGSDTVVSHALDVLHALLVLRPPLDAVQTLGKSIFETIVQFFSRGGVIKQRALRVVGAVVQHKRFVLEHDDATRLVHLIRSEMIDKTEFLPNSLLLLHSVLSKHILIPEIYDVISVLTETMIHWSHSSTVRGRCVACLVKFVTEYKMTREKLRSHIDLYVRNLGVVSNTAQVALLELVDVLVSRFPAELLADEAQVIFVPVCGVLCRGEYREGKEKAASVIGHLAVNAGIGSISPVISEWLGSKSVSVRTSAYQALAVIIPELHASHSKYSDDAVSALFADLQFAIESLIDGSMTGEEEVLSKKERAKRNREAEDEEIAASKPTLTKQERTQADRRTWQPIFFALRAIEALIAPDPAFAFSTFGARLIERIFLTLLEHAHPWVRSTAYRIAVKYLYQCVEPRSKYLSTSMPQVQAPTSAETSTPAKGKKNKIAAAGLPLVCNLDSESDAVATFFDAEQQLARFSRYIKRVLATIVDHDVGNETYTVNRAVEEAVRGDTVKVALYLSKGIGQLCVALLRAKPQATHVLSHYSSIWSQLVGVAQPALEQRTIDGYTVRVTTLVQFMGGLITLLPTPSKDATPELLLLSRVTPSIMYRMIVPLVAASMDSKYNTVSTIGSKVCDAVRQELHKRAGAYSVIATQHLAPAPGSDEDTLVSSASGKKNKKARTESHDIPTHISVEDVVMQLTTKSNELRSIVKDEKFKTDARKALKRSRAQ</sequence>
<dbReference type="Proteomes" id="UP000051952">
    <property type="component" value="Unassembled WGS sequence"/>
</dbReference>
<accession>A0A0S4JCM2</accession>
<dbReference type="PANTHER" id="PTHR17695">
    <property type="entry name" value="SMALL SUBUNIT PROCESSOME COMPONENT 20 HOMOLOG"/>
    <property type="match status" value="1"/>
</dbReference>
<protein>
    <submittedName>
        <fullName evidence="4">Uncharacterized protein</fullName>
    </submittedName>
</protein>
<feature type="domain" description="U3 small nucleolar RNA-associated protein 20 N-terminal" evidence="2">
    <location>
        <begin position="1402"/>
        <end position="1806"/>
    </location>
</feature>
<dbReference type="VEuPathDB" id="TriTrypDB:BSAL_12830"/>
<dbReference type="GO" id="GO:0030686">
    <property type="term" value="C:90S preribosome"/>
    <property type="evidence" value="ECO:0007669"/>
    <property type="project" value="TreeGrafter"/>
</dbReference>
<reference evidence="5" key="1">
    <citation type="submission" date="2015-09" db="EMBL/GenBank/DDBJ databases">
        <authorList>
            <consortium name="Pathogen Informatics"/>
        </authorList>
    </citation>
    <scope>NUCLEOTIDE SEQUENCE [LARGE SCALE GENOMIC DNA]</scope>
    <source>
        <strain evidence="5">Lake Konstanz</strain>
    </source>
</reference>
<proteinExistence type="predicted"/>
<keyword evidence="5" id="KW-1185">Reference proteome</keyword>
<feature type="compositionally biased region" description="Acidic residues" evidence="1">
    <location>
        <begin position="2727"/>
        <end position="2746"/>
    </location>
</feature>
<dbReference type="InterPro" id="IPR046523">
    <property type="entry name" value="UTP20_dom"/>
</dbReference>
<feature type="region of interest" description="Disordered" evidence="1">
    <location>
        <begin position="1636"/>
        <end position="1657"/>
    </location>
</feature>
<dbReference type="SUPFAM" id="SSF48371">
    <property type="entry name" value="ARM repeat"/>
    <property type="match status" value="3"/>
</dbReference>
<evidence type="ECO:0000256" key="1">
    <source>
        <dbReference type="SAM" id="MobiDB-lite"/>
    </source>
</evidence>
<gene>
    <name evidence="4" type="ORF">BSAL_12830</name>
</gene>
<feature type="compositionally biased region" description="Acidic residues" evidence="1">
    <location>
        <begin position="564"/>
        <end position="575"/>
    </location>
</feature>
<dbReference type="InterPro" id="IPR011430">
    <property type="entry name" value="UTP20_N"/>
</dbReference>
<feature type="region of interest" description="Disordered" evidence="1">
    <location>
        <begin position="2176"/>
        <end position="2202"/>
    </location>
</feature>
<feature type="compositionally biased region" description="Basic and acidic residues" evidence="1">
    <location>
        <begin position="1822"/>
        <end position="1837"/>
    </location>
</feature>
<evidence type="ECO:0000259" key="3">
    <source>
        <dbReference type="Pfam" id="PF20416"/>
    </source>
</evidence>
<dbReference type="Pfam" id="PF07539">
    <property type="entry name" value="UTP20_N"/>
    <property type="match status" value="1"/>
</dbReference>
<dbReference type="InterPro" id="IPR052575">
    <property type="entry name" value="SSU_processome_comp_20"/>
</dbReference>
<dbReference type="PANTHER" id="PTHR17695:SF11">
    <property type="entry name" value="SMALL SUBUNIT PROCESSOME COMPONENT 20 HOMOLOG"/>
    <property type="match status" value="1"/>
</dbReference>
<feature type="domain" description="U3 small nucleolar RNA-associated protein 20" evidence="3">
    <location>
        <begin position="2265"/>
        <end position="2508"/>
    </location>
</feature>
<organism evidence="4 5">
    <name type="scientific">Bodo saltans</name>
    <name type="common">Flagellated protozoan</name>
    <dbReference type="NCBI Taxonomy" id="75058"/>
    <lineage>
        <taxon>Eukaryota</taxon>
        <taxon>Discoba</taxon>
        <taxon>Euglenozoa</taxon>
        <taxon>Kinetoplastea</taxon>
        <taxon>Metakinetoplastina</taxon>
        <taxon>Eubodonida</taxon>
        <taxon>Bodonidae</taxon>
        <taxon>Bodo</taxon>
    </lineage>
</organism>
<feature type="region of interest" description="Disordered" evidence="1">
    <location>
        <begin position="1809"/>
        <end position="1853"/>
    </location>
</feature>
<dbReference type="GO" id="GO:0032040">
    <property type="term" value="C:small-subunit processome"/>
    <property type="evidence" value="ECO:0007669"/>
    <property type="project" value="TreeGrafter"/>
</dbReference>
<evidence type="ECO:0000313" key="5">
    <source>
        <dbReference type="Proteomes" id="UP000051952"/>
    </source>
</evidence>
<feature type="region of interest" description="Disordered" evidence="1">
    <location>
        <begin position="3463"/>
        <end position="3489"/>
    </location>
</feature>
<feature type="compositionally biased region" description="Acidic residues" evidence="1">
    <location>
        <begin position="1838"/>
        <end position="1849"/>
    </location>
</feature>
<feature type="region of interest" description="Disordered" evidence="1">
    <location>
        <begin position="237"/>
        <end position="284"/>
    </location>
</feature>
<feature type="region of interest" description="Disordered" evidence="1">
    <location>
        <begin position="3117"/>
        <end position="3148"/>
    </location>
</feature>
<feature type="compositionally biased region" description="Acidic residues" evidence="1">
    <location>
        <begin position="246"/>
        <end position="273"/>
    </location>
</feature>
<feature type="region of interest" description="Disordered" evidence="1">
    <location>
        <begin position="554"/>
        <end position="579"/>
    </location>
</feature>
<dbReference type="InterPro" id="IPR016024">
    <property type="entry name" value="ARM-type_fold"/>
</dbReference>
<dbReference type="EMBL" id="CYKH01001604">
    <property type="protein sequence ID" value="CUG87949.1"/>
    <property type="molecule type" value="Genomic_DNA"/>
</dbReference>
<feature type="region of interest" description="Disordered" evidence="1">
    <location>
        <begin position="2705"/>
        <end position="2746"/>
    </location>
</feature>
<evidence type="ECO:0000313" key="4">
    <source>
        <dbReference type="EMBL" id="CUG87949.1"/>
    </source>
</evidence>
<dbReference type="OMA" id="QAAWCRE"/>
<name>A0A0S4JCM2_BODSA</name>
<dbReference type="Pfam" id="PF20416">
    <property type="entry name" value="UTP20"/>
    <property type="match status" value="1"/>
</dbReference>